<dbReference type="EMBL" id="UOEC01000091">
    <property type="protein sequence ID" value="VAV91546.1"/>
    <property type="molecule type" value="Genomic_DNA"/>
</dbReference>
<feature type="domain" description="Thioredoxin" evidence="5">
    <location>
        <begin position="38"/>
        <end position="178"/>
    </location>
</feature>
<evidence type="ECO:0000256" key="2">
    <source>
        <dbReference type="ARBA" id="ARBA00022748"/>
    </source>
</evidence>
<proteinExistence type="predicted"/>
<dbReference type="GO" id="GO:0017004">
    <property type="term" value="P:cytochrome complex assembly"/>
    <property type="evidence" value="ECO:0007669"/>
    <property type="project" value="UniProtKB-KW"/>
</dbReference>
<dbReference type="SUPFAM" id="SSF52833">
    <property type="entry name" value="Thioredoxin-like"/>
    <property type="match status" value="1"/>
</dbReference>
<dbReference type="GO" id="GO:0016491">
    <property type="term" value="F:oxidoreductase activity"/>
    <property type="evidence" value="ECO:0007669"/>
    <property type="project" value="InterPro"/>
</dbReference>
<keyword evidence="4" id="KW-0676">Redox-active center</keyword>
<keyword evidence="2" id="KW-0201">Cytochrome c-type biogenesis</keyword>
<dbReference type="GO" id="GO:0030313">
    <property type="term" value="C:cell envelope"/>
    <property type="evidence" value="ECO:0007669"/>
    <property type="project" value="UniProtKB-SubCell"/>
</dbReference>
<dbReference type="InterPro" id="IPR013766">
    <property type="entry name" value="Thioredoxin_domain"/>
</dbReference>
<dbReference type="AlphaFoldDB" id="A0A3B0RSS9"/>
<dbReference type="GO" id="GO:0016209">
    <property type="term" value="F:antioxidant activity"/>
    <property type="evidence" value="ECO:0007669"/>
    <property type="project" value="InterPro"/>
</dbReference>
<dbReference type="InterPro" id="IPR036249">
    <property type="entry name" value="Thioredoxin-like_sf"/>
</dbReference>
<dbReference type="PROSITE" id="PS51352">
    <property type="entry name" value="THIOREDOXIN_2"/>
    <property type="match status" value="1"/>
</dbReference>
<evidence type="ECO:0000256" key="1">
    <source>
        <dbReference type="ARBA" id="ARBA00004196"/>
    </source>
</evidence>
<dbReference type="PROSITE" id="PS00194">
    <property type="entry name" value="THIOREDOXIN_1"/>
    <property type="match status" value="1"/>
</dbReference>
<keyword evidence="3" id="KW-1015">Disulfide bond</keyword>
<organism evidence="6">
    <name type="scientific">hydrothermal vent metagenome</name>
    <dbReference type="NCBI Taxonomy" id="652676"/>
    <lineage>
        <taxon>unclassified sequences</taxon>
        <taxon>metagenomes</taxon>
        <taxon>ecological metagenomes</taxon>
    </lineage>
</organism>
<gene>
    <name evidence="6" type="ORF">MNBD_ALPHA08-922</name>
</gene>
<dbReference type="CDD" id="cd02966">
    <property type="entry name" value="TlpA_like_family"/>
    <property type="match status" value="1"/>
</dbReference>
<evidence type="ECO:0000259" key="5">
    <source>
        <dbReference type="PROSITE" id="PS51352"/>
    </source>
</evidence>
<reference evidence="6" key="1">
    <citation type="submission" date="2018-06" db="EMBL/GenBank/DDBJ databases">
        <authorList>
            <person name="Zhirakovskaya E."/>
        </authorList>
    </citation>
    <scope>NUCLEOTIDE SEQUENCE</scope>
</reference>
<protein>
    <recommendedName>
        <fullName evidence="5">Thioredoxin domain-containing protein</fullName>
    </recommendedName>
</protein>
<comment type="subcellular location">
    <subcellularLocation>
        <location evidence="1">Cell envelope</location>
    </subcellularLocation>
</comment>
<dbReference type="Gene3D" id="3.40.30.10">
    <property type="entry name" value="Glutaredoxin"/>
    <property type="match status" value="1"/>
</dbReference>
<dbReference type="PANTHER" id="PTHR42852:SF6">
    <property type="entry name" value="THIOL:DISULFIDE INTERCHANGE PROTEIN DSBE"/>
    <property type="match status" value="1"/>
</dbReference>
<dbReference type="InterPro" id="IPR050553">
    <property type="entry name" value="Thioredoxin_ResA/DsbE_sf"/>
</dbReference>
<evidence type="ECO:0000256" key="3">
    <source>
        <dbReference type="ARBA" id="ARBA00023157"/>
    </source>
</evidence>
<evidence type="ECO:0000313" key="6">
    <source>
        <dbReference type="EMBL" id="VAV91546.1"/>
    </source>
</evidence>
<sequence>MNSYRFDYGFFRRLFVLAAILAFVMPATNANAQLLHDVKAKPAAKNFELPDLDGKNVKLSDFSGKVVVVNFWATWCPPCRKEIPSMQRAWNILKEKDVMMLAVHVGGTEDKVWTFLTDFGVEFPVLMDKSSKVSRAWPLVGLPVTFIVDPKGRIALRAIGGREWDDPKLIDQILALRE</sequence>
<name>A0A3B0RSS9_9ZZZZ</name>
<dbReference type="InterPro" id="IPR000866">
    <property type="entry name" value="AhpC/TSA"/>
</dbReference>
<evidence type="ECO:0000256" key="4">
    <source>
        <dbReference type="ARBA" id="ARBA00023284"/>
    </source>
</evidence>
<dbReference type="Pfam" id="PF00578">
    <property type="entry name" value="AhpC-TSA"/>
    <property type="match status" value="1"/>
</dbReference>
<accession>A0A3B0RSS9</accession>
<dbReference type="PANTHER" id="PTHR42852">
    <property type="entry name" value="THIOL:DISULFIDE INTERCHANGE PROTEIN DSBE"/>
    <property type="match status" value="1"/>
</dbReference>
<dbReference type="InterPro" id="IPR017937">
    <property type="entry name" value="Thioredoxin_CS"/>
</dbReference>